<evidence type="ECO:0000313" key="2">
    <source>
        <dbReference type="Proteomes" id="UP001060215"/>
    </source>
</evidence>
<keyword evidence="2" id="KW-1185">Reference proteome</keyword>
<gene>
    <name evidence="1" type="ORF">LOK49_LG06G01154</name>
</gene>
<evidence type="ECO:0000313" key="1">
    <source>
        <dbReference type="EMBL" id="KAI8009781.1"/>
    </source>
</evidence>
<protein>
    <submittedName>
        <fullName evidence="1">Uncharacterized protein</fullName>
    </submittedName>
</protein>
<dbReference type="Proteomes" id="UP001060215">
    <property type="component" value="Chromosome 5"/>
</dbReference>
<organism evidence="1 2">
    <name type="scientific">Camellia lanceoleosa</name>
    <dbReference type="NCBI Taxonomy" id="1840588"/>
    <lineage>
        <taxon>Eukaryota</taxon>
        <taxon>Viridiplantae</taxon>
        <taxon>Streptophyta</taxon>
        <taxon>Embryophyta</taxon>
        <taxon>Tracheophyta</taxon>
        <taxon>Spermatophyta</taxon>
        <taxon>Magnoliopsida</taxon>
        <taxon>eudicotyledons</taxon>
        <taxon>Gunneridae</taxon>
        <taxon>Pentapetalae</taxon>
        <taxon>asterids</taxon>
        <taxon>Ericales</taxon>
        <taxon>Theaceae</taxon>
        <taxon>Camellia</taxon>
    </lineage>
</organism>
<accession>A0ACC0H9L7</accession>
<comment type="caution">
    <text evidence="1">The sequence shown here is derived from an EMBL/GenBank/DDBJ whole genome shotgun (WGS) entry which is preliminary data.</text>
</comment>
<name>A0ACC0H9L7_9ERIC</name>
<dbReference type="EMBL" id="CM045762">
    <property type="protein sequence ID" value="KAI8009781.1"/>
    <property type="molecule type" value="Genomic_DNA"/>
</dbReference>
<proteinExistence type="predicted"/>
<sequence length="88" mass="9847">MGSSFYLHVFMLLCCCFHPFIMLTNSSSSAQPLCHEDESSSLLQFKHSFIMNKYASSNPSANSKVESWKKLEGKSSDCCSWDGPIDLV</sequence>
<reference evidence="1 2" key="1">
    <citation type="journal article" date="2022" name="Plant J.">
        <title>Chromosome-level genome of Camellia lanceoleosa provides a valuable resource for understanding genome evolution and self-incompatibility.</title>
        <authorList>
            <person name="Gong W."/>
            <person name="Xiao S."/>
            <person name="Wang L."/>
            <person name="Liao Z."/>
            <person name="Chang Y."/>
            <person name="Mo W."/>
            <person name="Hu G."/>
            <person name="Li W."/>
            <person name="Zhao G."/>
            <person name="Zhu H."/>
            <person name="Hu X."/>
            <person name="Ji K."/>
            <person name="Xiang X."/>
            <person name="Song Q."/>
            <person name="Yuan D."/>
            <person name="Jin S."/>
            <person name="Zhang L."/>
        </authorList>
    </citation>
    <scope>NUCLEOTIDE SEQUENCE [LARGE SCALE GENOMIC DNA]</scope>
    <source>
        <strain evidence="1">SQ_2022a</strain>
    </source>
</reference>